<dbReference type="SMART" id="SM00507">
    <property type="entry name" value="HNHc"/>
    <property type="match status" value="1"/>
</dbReference>
<evidence type="ECO:0000313" key="4">
    <source>
        <dbReference type="Proteomes" id="UP000309984"/>
    </source>
</evidence>
<dbReference type="InterPro" id="IPR002711">
    <property type="entry name" value="HNH"/>
</dbReference>
<dbReference type="RefSeq" id="WP_138248362.1">
    <property type="nucleotide sequence ID" value="NZ_POTM01000021.1"/>
</dbReference>
<feature type="domain" description="HNH nuclease" evidence="2">
    <location>
        <begin position="316"/>
        <end position="366"/>
    </location>
</feature>
<dbReference type="Pfam" id="PF01844">
    <property type="entry name" value="HNH"/>
    <property type="match status" value="1"/>
</dbReference>
<comment type="caution">
    <text evidence="3">The sequence shown here is derived from an EMBL/GenBank/DDBJ whole genome shotgun (WGS) entry which is preliminary data.</text>
</comment>
<dbReference type="Pfam" id="PF02720">
    <property type="entry name" value="DUF222"/>
    <property type="match status" value="1"/>
</dbReference>
<protein>
    <submittedName>
        <fullName evidence="3">HNH endonuclease</fullName>
    </submittedName>
</protein>
<evidence type="ECO:0000313" key="3">
    <source>
        <dbReference type="EMBL" id="TLH72021.1"/>
    </source>
</evidence>
<dbReference type="AlphaFoldDB" id="A0AA94REZ1"/>
<dbReference type="GO" id="GO:0008270">
    <property type="term" value="F:zinc ion binding"/>
    <property type="evidence" value="ECO:0007669"/>
    <property type="project" value="InterPro"/>
</dbReference>
<dbReference type="CDD" id="cd00085">
    <property type="entry name" value="HNHc"/>
    <property type="match status" value="1"/>
</dbReference>
<keyword evidence="3" id="KW-0255">Endonuclease</keyword>
<keyword evidence="3" id="KW-0540">Nuclease</keyword>
<proteinExistence type="inferred from homology"/>
<reference evidence="3 4" key="1">
    <citation type="submission" date="2018-01" db="EMBL/GenBank/DDBJ databases">
        <title>Comparative genomics of Mycobacterium mucogenicum and Mycobacterium neoaurum clade members emphasizing tRNA and non-coding RNA.</title>
        <authorList>
            <person name="Behra P.R.K."/>
            <person name="Pettersson B.M.F."/>
            <person name="Das S."/>
            <person name="Dasgupta S."/>
            <person name="Kirsebom L.A."/>
        </authorList>
    </citation>
    <scope>NUCLEOTIDE SEQUENCE [LARGE SCALE GENOMIC DNA]</scope>
    <source>
        <strain evidence="3 4">DSM 45104</strain>
    </source>
</reference>
<accession>A0AA94REZ1</accession>
<dbReference type="GO" id="GO:0003676">
    <property type="term" value="F:nucleic acid binding"/>
    <property type="evidence" value="ECO:0007669"/>
    <property type="project" value="InterPro"/>
</dbReference>
<dbReference type="GO" id="GO:0004519">
    <property type="term" value="F:endonuclease activity"/>
    <property type="evidence" value="ECO:0007669"/>
    <property type="project" value="UniProtKB-KW"/>
</dbReference>
<comment type="similarity">
    <text evidence="1">Belongs to the Rv1128c/1148c/1588c/1702c/1945/3466 family.</text>
</comment>
<keyword evidence="4" id="KW-1185">Reference proteome</keyword>
<evidence type="ECO:0000256" key="1">
    <source>
        <dbReference type="ARBA" id="ARBA00023450"/>
    </source>
</evidence>
<gene>
    <name evidence="3" type="ORF">C1S79_06555</name>
</gene>
<evidence type="ECO:0000259" key="2">
    <source>
        <dbReference type="SMART" id="SM00507"/>
    </source>
</evidence>
<dbReference type="InterPro" id="IPR003870">
    <property type="entry name" value="DUF222"/>
</dbReference>
<name>A0AA94REZ1_9MYCO</name>
<dbReference type="InterPro" id="IPR003615">
    <property type="entry name" value="HNH_nuc"/>
</dbReference>
<organism evidence="3 4">
    <name type="scientific">Mycolicibacterium phocaicum</name>
    <dbReference type="NCBI Taxonomy" id="319706"/>
    <lineage>
        <taxon>Bacteria</taxon>
        <taxon>Bacillati</taxon>
        <taxon>Actinomycetota</taxon>
        <taxon>Actinomycetes</taxon>
        <taxon>Mycobacteriales</taxon>
        <taxon>Mycobacteriaceae</taxon>
        <taxon>Mycolicibacterium</taxon>
    </lineage>
</organism>
<dbReference type="EMBL" id="POTM01000021">
    <property type="protein sequence ID" value="TLH72021.1"/>
    <property type="molecule type" value="Genomic_DNA"/>
</dbReference>
<sequence length="442" mass="47280">MGIAPDLNPLLDHLRGVVVPENMSGEDAVNVTRLLLLIRGVVDHLAATMTGVLDRLGVAAAQGRSPRELLMSLGCAPSVAERLIRVGAALPLLPALAAHAGDGAISGEHVDAIVKGINHIQARAPGPVDEQARFAQVSDLLGQFFSGATPAEIGNRARRLGNRHAAAEGGLPAAEDRSINTVEHRVTSDGRVQVRADLDAEVGAKYLAAMEEHSAPRPEPDGTPDIRTAGRRRADALEAVLDIAARGGDTASAPRTQLLVTVPADTPDLATLEFIGSISTMTLDRLTCDTTVTTMIVDGEQVPLDMGREKRLFPPHLRKALYHRDQCCIKCGAPPGRTHAHHIVHWTHHGETSLSNGCLLCPACHANVHHDGWDVVMGMDKHPWLIPPATGPACHANVHHDGWDVVMGMDKHPWLIPPATVDPDRKPIPAYNRRTMRLDAAA</sequence>
<dbReference type="Proteomes" id="UP000309984">
    <property type="component" value="Unassembled WGS sequence"/>
</dbReference>
<dbReference type="Gene3D" id="1.10.30.50">
    <property type="match status" value="1"/>
</dbReference>
<keyword evidence="3" id="KW-0378">Hydrolase</keyword>